<dbReference type="PANTHER" id="PTHR31690:SF4">
    <property type="entry name" value="FUCOSE MUTAROTASE"/>
    <property type="match status" value="1"/>
</dbReference>
<evidence type="ECO:0000256" key="3">
    <source>
        <dbReference type="ARBA" id="ARBA00038859"/>
    </source>
</evidence>
<dbReference type="GeneTree" id="ENSGT00390000001197"/>
<reference evidence="4" key="2">
    <citation type="submission" date="2025-08" db="UniProtKB">
        <authorList>
            <consortium name="Ensembl"/>
        </authorList>
    </citation>
    <scope>IDENTIFICATION</scope>
</reference>
<dbReference type="Ensembl" id="ENSGACT00000052131.1">
    <property type="protein sequence ID" value="ENSGACP00000061689.1"/>
    <property type="gene ID" value="ENSGACG00000027882.1"/>
</dbReference>
<evidence type="ECO:0000313" key="4">
    <source>
        <dbReference type="Ensembl" id="ENSGACP00000061689.1"/>
    </source>
</evidence>
<dbReference type="InterPro" id="IPR050443">
    <property type="entry name" value="RbsD/FucU_mutarotase"/>
</dbReference>
<proteinExistence type="predicted"/>
<dbReference type="GO" id="GO:0036373">
    <property type="term" value="F:L-fucose mutarotase activity"/>
    <property type="evidence" value="ECO:0007669"/>
    <property type="project" value="UniProtKB-EC"/>
</dbReference>
<dbReference type="Proteomes" id="UP000007635">
    <property type="component" value="Chromosome VI"/>
</dbReference>
<dbReference type="GO" id="GO:0042806">
    <property type="term" value="F:fucose binding"/>
    <property type="evidence" value="ECO:0007669"/>
    <property type="project" value="TreeGrafter"/>
</dbReference>
<organism evidence="4 5">
    <name type="scientific">Gasterosteus aculeatus aculeatus</name>
    <name type="common">three-spined stickleback</name>
    <dbReference type="NCBI Taxonomy" id="481459"/>
    <lineage>
        <taxon>Eukaryota</taxon>
        <taxon>Metazoa</taxon>
        <taxon>Chordata</taxon>
        <taxon>Craniata</taxon>
        <taxon>Vertebrata</taxon>
        <taxon>Euteleostomi</taxon>
        <taxon>Actinopterygii</taxon>
        <taxon>Neopterygii</taxon>
        <taxon>Teleostei</taxon>
        <taxon>Neoteleostei</taxon>
        <taxon>Acanthomorphata</taxon>
        <taxon>Eupercaria</taxon>
        <taxon>Perciformes</taxon>
        <taxon>Cottioidei</taxon>
        <taxon>Gasterosteales</taxon>
        <taxon>Gasterosteidae</taxon>
        <taxon>Gasterosteus</taxon>
    </lineage>
</organism>
<dbReference type="EC" id="5.1.3.29" evidence="3"/>
<evidence type="ECO:0000256" key="2">
    <source>
        <dbReference type="ARBA" id="ARBA00036324"/>
    </source>
</evidence>
<sequence length="284" mass="31128">MWFTMGSNTQQFHNDINHHAVSGSAHRGARIGTRAVVTQHPEAQKSYACSDVVRRCDLLFNSPGSVVDIMVVLKGIPAVLSPELLFALAQMGHGDELVLADANFPASSICACGPKEIRADGMLIHLFLSIQVYLFKTASDLHAGLGIPQLLEAILKLLPLDTYVPSPVQDHESLNDVSRREIRTGFLSLWATCCLFNLSVSLLLKAAVMDLVESDKQRCLAVPVWDTYTRLLGQAGCQSPLERVERFSFYERAKKAYVVVATGETALYGNVMLKKGVLSAELLQ</sequence>
<dbReference type="PANTHER" id="PTHR31690">
    <property type="entry name" value="FUCOSE MUTAROTASE"/>
    <property type="match status" value="1"/>
</dbReference>
<dbReference type="GO" id="GO:0006004">
    <property type="term" value="P:fucose metabolic process"/>
    <property type="evidence" value="ECO:0007669"/>
    <property type="project" value="TreeGrafter"/>
</dbReference>
<dbReference type="Gene3D" id="3.40.1650.10">
    <property type="entry name" value="RbsD-like domain"/>
    <property type="match status" value="2"/>
</dbReference>
<evidence type="ECO:0000313" key="5">
    <source>
        <dbReference type="Proteomes" id="UP000007635"/>
    </source>
</evidence>
<reference evidence="4" key="3">
    <citation type="submission" date="2025-09" db="UniProtKB">
        <authorList>
            <consortium name="Ensembl"/>
        </authorList>
    </citation>
    <scope>IDENTIFICATION</scope>
</reference>
<dbReference type="Pfam" id="PF05025">
    <property type="entry name" value="RbsD_FucU"/>
    <property type="match status" value="2"/>
</dbReference>
<dbReference type="InterPro" id="IPR007721">
    <property type="entry name" value="RbsD_FucU"/>
</dbReference>
<keyword evidence="1" id="KW-0413">Isomerase</keyword>
<reference evidence="4 5" key="1">
    <citation type="journal article" date="2021" name="G3 (Bethesda)">
        <title>Improved contiguity of the threespine stickleback genome using long-read sequencing.</title>
        <authorList>
            <person name="Nath S."/>
            <person name="Shaw D.E."/>
            <person name="White M.A."/>
        </authorList>
    </citation>
    <scope>NUCLEOTIDE SEQUENCE [LARGE SCALE GENOMIC DNA]</scope>
    <source>
        <strain evidence="4 5">Lake Benthic</strain>
    </source>
</reference>
<evidence type="ECO:0000256" key="1">
    <source>
        <dbReference type="ARBA" id="ARBA00023235"/>
    </source>
</evidence>
<name>A0AAQ4RDG7_GASAC</name>
<dbReference type="InterPro" id="IPR023750">
    <property type="entry name" value="RbsD-like_sf"/>
</dbReference>
<comment type="catalytic activity">
    <reaction evidence="2">
        <text>alpha-L-fucose = beta-L-fucose</text>
        <dbReference type="Rhea" id="RHEA:25580"/>
        <dbReference type="ChEBI" id="CHEBI:42548"/>
        <dbReference type="ChEBI" id="CHEBI:42589"/>
        <dbReference type="EC" id="5.1.3.29"/>
    </reaction>
</comment>
<protein>
    <recommendedName>
        <fullName evidence="3">L-fucose mutarotase</fullName>
        <ecNumber evidence="3">5.1.3.29</ecNumber>
    </recommendedName>
</protein>
<dbReference type="SUPFAM" id="SSF102546">
    <property type="entry name" value="RbsD-like"/>
    <property type="match status" value="2"/>
</dbReference>
<accession>A0AAQ4RDG7</accession>
<dbReference type="AlphaFoldDB" id="A0AAQ4RDG7"/>
<keyword evidence="5" id="KW-1185">Reference proteome</keyword>